<evidence type="ECO:0000313" key="2">
    <source>
        <dbReference type="Proteomes" id="UP000006671"/>
    </source>
</evidence>
<gene>
    <name evidence="1" type="ORF">NAEGRDRAFT_76734</name>
</gene>
<dbReference type="RefSeq" id="XP_002668353.1">
    <property type="nucleotide sequence ID" value="XM_002668307.1"/>
</dbReference>
<dbReference type="InParanoid" id="D2W5P3"/>
<evidence type="ECO:0000313" key="1">
    <source>
        <dbReference type="EMBL" id="EFC35609.1"/>
    </source>
</evidence>
<accession>D2W5P3</accession>
<dbReference type="Proteomes" id="UP000006671">
    <property type="component" value="Unassembled WGS sequence"/>
</dbReference>
<dbReference type="GeneID" id="8860305"/>
<name>D2W5P3_NAEGR</name>
<reference evidence="1 2" key="1">
    <citation type="journal article" date="2010" name="Cell">
        <title>The genome of Naegleria gruberi illuminates early eukaryotic versatility.</title>
        <authorList>
            <person name="Fritz-Laylin L.K."/>
            <person name="Prochnik S.E."/>
            <person name="Ginger M.L."/>
            <person name="Dacks J.B."/>
            <person name="Carpenter M.L."/>
            <person name="Field M.C."/>
            <person name="Kuo A."/>
            <person name="Paredez A."/>
            <person name="Chapman J."/>
            <person name="Pham J."/>
            <person name="Shu S."/>
            <person name="Neupane R."/>
            <person name="Cipriano M."/>
            <person name="Mancuso J."/>
            <person name="Tu H."/>
            <person name="Salamov A."/>
            <person name="Lindquist E."/>
            <person name="Shapiro H."/>
            <person name="Lucas S."/>
            <person name="Grigoriev I.V."/>
            <person name="Cande W.Z."/>
            <person name="Fulton C."/>
            <person name="Rokhsar D.S."/>
            <person name="Dawson S.C."/>
        </authorList>
    </citation>
    <scope>NUCLEOTIDE SEQUENCE [LARGE SCALE GENOMIC DNA]</scope>
    <source>
        <strain evidence="1 2">NEG-M</strain>
    </source>
</reference>
<protein>
    <submittedName>
        <fullName evidence="1">Predicted protein</fullName>
    </submittedName>
</protein>
<proteinExistence type="predicted"/>
<dbReference type="KEGG" id="ngr:NAEGRDRAFT_76734"/>
<dbReference type="AlphaFoldDB" id="D2W5P3"/>
<organism evidence="2">
    <name type="scientific">Naegleria gruberi</name>
    <name type="common">Amoeba</name>
    <dbReference type="NCBI Taxonomy" id="5762"/>
    <lineage>
        <taxon>Eukaryota</taxon>
        <taxon>Discoba</taxon>
        <taxon>Heterolobosea</taxon>
        <taxon>Tetramitia</taxon>
        <taxon>Eutetramitia</taxon>
        <taxon>Vahlkampfiidae</taxon>
        <taxon>Naegleria</taxon>
    </lineage>
</organism>
<dbReference type="VEuPathDB" id="AmoebaDB:NAEGRDRAFT_76734"/>
<keyword evidence="2" id="KW-1185">Reference proteome</keyword>
<dbReference type="EMBL" id="GG739113">
    <property type="protein sequence ID" value="EFC35609.1"/>
    <property type="molecule type" value="Genomic_DNA"/>
</dbReference>
<sequence length="166" mass="19012">MNKPQKRNKLQEILKACEILQDDSDKIQLVVEYITKQLYINVKKTQYPSIEKEDTLKFLFALNITPKETHPLPICESTLDILVDCYYQFIDTDSIKDLSESFEKAAKHLSESTKQRVRAHHIFSLVSSLQRLDSMQRKDLGEIVVSSAISSLLDVICCIKGHVQNG</sequence>